<comment type="caution">
    <text evidence="2">The sequence shown here is derived from an EMBL/GenBank/DDBJ whole genome shotgun (WGS) entry which is preliminary data.</text>
</comment>
<keyword evidence="1" id="KW-0812">Transmembrane</keyword>
<evidence type="ECO:0000313" key="2">
    <source>
        <dbReference type="EMBL" id="GCL65371.1"/>
    </source>
</evidence>
<sequence length="309" mass="34093">MAPGGYAWWYLDALSDDGRHGLVVIAFVGSVFSPYYAWARRRQGGLADPQQHVAINVALYTPGGGPGARWAMTERGAGALQRNAHTLAIGPSALRWEGDALTVTLDEWCVPLPRRLRGTLRLHPQALGAPAPLQLDSAGQHHWWPIAPCARIDVDLADPGWRWRGHAYLDSNRGSVPLEHSFASWQWARASLDGQRSAVAYDALERDGTARHIGLQFDAQGRCQPVAAPPMQALARTAVFRVPRSQRSDAGQPPRVHTTLEDTPFYNRSLVTTQWLGQPALAMHESLDLGRFSQPIVQAMLPFRMPRRG</sequence>
<reference evidence="3" key="1">
    <citation type="submission" date="2019-03" db="EMBL/GenBank/DDBJ databases">
        <title>Aquabacterium pictum sp.nov., the first bacteriochlorophyll a-containing freshwater bacterium in the genus Aquabacterium of the class Betaproteobacteria.</title>
        <authorList>
            <person name="Hirose S."/>
            <person name="Tank M."/>
            <person name="Hara E."/>
            <person name="Tamaki H."/>
            <person name="Takaichi S."/>
            <person name="Haruta S."/>
            <person name="Hanada S."/>
        </authorList>
    </citation>
    <scope>NUCLEOTIDE SEQUENCE [LARGE SCALE GENOMIC DNA]</scope>
    <source>
        <strain evidence="3">W35</strain>
    </source>
</reference>
<dbReference type="Proteomes" id="UP000301751">
    <property type="component" value="Unassembled WGS sequence"/>
</dbReference>
<dbReference type="EMBL" id="BJCL01000016">
    <property type="protein sequence ID" value="GCL65371.1"/>
    <property type="molecule type" value="Genomic_DNA"/>
</dbReference>
<evidence type="ECO:0000256" key="1">
    <source>
        <dbReference type="SAM" id="Phobius"/>
    </source>
</evidence>
<accession>A0A480AVF0</accession>
<name>A0A480AVF0_9BURK</name>
<evidence type="ECO:0000313" key="3">
    <source>
        <dbReference type="Proteomes" id="UP000301751"/>
    </source>
</evidence>
<keyword evidence="1" id="KW-0472">Membrane</keyword>
<proteinExistence type="predicted"/>
<keyword evidence="1" id="KW-1133">Transmembrane helix</keyword>
<dbReference type="AlphaFoldDB" id="A0A480AVF0"/>
<dbReference type="OrthoDB" id="5491608at2"/>
<protein>
    <submittedName>
        <fullName evidence="2">Carotenoid 1,2-hydratase</fullName>
    </submittedName>
</protein>
<dbReference type="CDD" id="cd21471">
    <property type="entry name" value="CrtC-like"/>
    <property type="match status" value="1"/>
</dbReference>
<feature type="transmembrane region" description="Helical" evidence="1">
    <location>
        <begin position="20"/>
        <end position="38"/>
    </location>
</feature>
<gene>
    <name evidence="2" type="ORF">AQPW35_44520</name>
</gene>
<keyword evidence="3" id="KW-1185">Reference proteome</keyword>
<dbReference type="RefSeq" id="WP_137735087.1">
    <property type="nucleotide sequence ID" value="NZ_BJCL01000016.1"/>
</dbReference>
<dbReference type="SUPFAM" id="SSF159245">
    <property type="entry name" value="AttH-like"/>
    <property type="match status" value="1"/>
</dbReference>
<organism evidence="2 3">
    <name type="scientific">Pseudaquabacterium pictum</name>
    <dbReference type="NCBI Taxonomy" id="2315236"/>
    <lineage>
        <taxon>Bacteria</taxon>
        <taxon>Pseudomonadati</taxon>
        <taxon>Pseudomonadota</taxon>
        <taxon>Betaproteobacteria</taxon>
        <taxon>Burkholderiales</taxon>
        <taxon>Sphaerotilaceae</taxon>
        <taxon>Pseudaquabacterium</taxon>
    </lineage>
</organism>